<protein>
    <submittedName>
        <fullName evidence="4">SDR family oxidoreductase</fullName>
        <ecNumber evidence="4">1.-.-.-</ecNumber>
    </submittedName>
</protein>
<keyword evidence="2 4" id="KW-0560">Oxidoreductase</keyword>
<dbReference type="InterPro" id="IPR036291">
    <property type="entry name" value="NAD(P)-bd_dom_sf"/>
</dbReference>
<name>A0ABW7MYE7_9FLAO</name>
<evidence type="ECO:0000256" key="2">
    <source>
        <dbReference type="ARBA" id="ARBA00023002"/>
    </source>
</evidence>
<dbReference type="Pfam" id="PF00106">
    <property type="entry name" value="adh_short"/>
    <property type="match status" value="1"/>
</dbReference>
<dbReference type="PANTHER" id="PTHR43086:SF3">
    <property type="entry name" value="NADP-DEPENDENT 3-HYDROXY ACID DEHYDROGENASE YDFG"/>
    <property type="match status" value="1"/>
</dbReference>
<dbReference type="PRINTS" id="PR00081">
    <property type="entry name" value="GDHRDH"/>
</dbReference>
<reference evidence="4 5" key="1">
    <citation type="submission" date="2024-02" db="EMBL/GenBank/DDBJ databases">
        <title>A Gaetbulibacter species isolated from tidal flats and genomic insights of their niches.</title>
        <authorList>
            <person name="Ye Y."/>
        </authorList>
    </citation>
    <scope>NUCLEOTIDE SEQUENCE [LARGE SCALE GENOMIC DNA]</scope>
    <source>
        <strain evidence="4 5">KYW382</strain>
    </source>
</reference>
<dbReference type="RefSeq" id="WP_344741066.1">
    <property type="nucleotide sequence ID" value="NZ_BAABAY010000002.1"/>
</dbReference>
<dbReference type="Gene3D" id="3.40.50.720">
    <property type="entry name" value="NAD(P)-binding Rossmann-like Domain"/>
    <property type="match status" value="1"/>
</dbReference>
<evidence type="ECO:0000256" key="3">
    <source>
        <dbReference type="RuleBase" id="RU000363"/>
    </source>
</evidence>
<keyword evidence="5" id="KW-1185">Reference proteome</keyword>
<evidence type="ECO:0000313" key="5">
    <source>
        <dbReference type="Proteomes" id="UP001610100"/>
    </source>
</evidence>
<dbReference type="CDD" id="cd05233">
    <property type="entry name" value="SDR_c"/>
    <property type="match status" value="1"/>
</dbReference>
<dbReference type="PIRSF" id="PIRSF000126">
    <property type="entry name" value="11-beta-HSD1"/>
    <property type="match status" value="1"/>
</dbReference>
<dbReference type="SUPFAM" id="SSF51735">
    <property type="entry name" value="NAD(P)-binding Rossmann-fold domains"/>
    <property type="match status" value="1"/>
</dbReference>
<gene>
    <name evidence="4" type="ORF">V8G58_07910</name>
</gene>
<sequence>MTKTALITGAASGLGYEFSKLLANDGHNLILIDIDADNLKKVRVELEKSYDIAVKLLVKDLSQPNVAAEIKDALDDQVIDVLINNAGFGLFGSFHNTDWKRELDMLHLHIITSTHLTKLILDDMVSRNSGKILNISSLAAFQPGPLMAIYYASKSYLLSFSEAIANELKGTGVTVTVLCPGPTKTAFQQVVSEQAADESSENKIDFNMASSSEVAEYGYKAMLKGKTVAIPGILNKFLASLHRFVTRGAAANIVRRVQEKNRTE</sequence>
<dbReference type="InterPro" id="IPR002347">
    <property type="entry name" value="SDR_fam"/>
</dbReference>
<accession>A0ABW7MYE7</accession>
<dbReference type="EMBL" id="JBAWKB010000002">
    <property type="protein sequence ID" value="MFH6771858.1"/>
    <property type="molecule type" value="Genomic_DNA"/>
</dbReference>
<dbReference type="GO" id="GO:0016491">
    <property type="term" value="F:oxidoreductase activity"/>
    <property type="evidence" value="ECO:0007669"/>
    <property type="project" value="UniProtKB-KW"/>
</dbReference>
<comment type="similarity">
    <text evidence="1 3">Belongs to the short-chain dehydrogenases/reductases (SDR) family.</text>
</comment>
<proteinExistence type="inferred from homology"/>
<evidence type="ECO:0000256" key="1">
    <source>
        <dbReference type="ARBA" id="ARBA00006484"/>
    </source>
</evidence>
<dbReference type="EC" id="1.-.-.-" evidence="4"/>
<dbReference type="PANTHER" id="PTHR43086">
    <property type="entry name" value="VERY-LONG-CHAIN 3-OXOOACYL-COA REDUCTASE"/>
    <property type="match status" value="1"/>
</dbReference>
<dbReference type="PRINTS" id="PR00080">
    <property type="entry name" value="SDRFAMILY"/>
</dbReference>
<dbReference type="Proteomes" id="UP001610100">
    <property type="component" value="Unassembled WGS sequence"/>
</dbReference>
<organism evidence="4 5">
    <name type="scientific">Gaetbulibacter aestuarii</name>
    <dbReference type="NCBI Taxonomy" id="1502358"/>
    <lineage>
        <taxon>Bacteria</taxon>
        <taxon>Pseudomonadati</taxon>
        <taxon>Bacteroidota</taxon>
        <taxon>Flavobacteriia</taxon>
        <taxon>Flavobacteriales</taxon>
        <taxon>Flavobacteriaceae</taxon>
        <taxon>Gaetbulibacter</taxon>
    </lineage>
</organism>
<evidence type="ECO:0000313" key="4">
    <source>
        <dbReference type="EMBL" id="MFH6771858.1"/>
    </source>
</evidence>
<comment type="caution">
    <text evidence="4">The sequence shown here is derived from an EMBL/GenBank/DDBJ whole genome shotgun (WGS) entry which is preliminary data.</text>
</comment>